<feature type="domain" description="MsrB" evidence="8">
    <location>
        <begin position="3"/>
        <end position="124"/>
    </location>
</feature>
<evidence type="ECO:0000259" key="8">
    <source>
        <dbReference type="PROSITE" id="PS51790"/>
    </source>
</evidence>
<comment type="catalytic activity">
    <reaction evidence="7">
        <text>L-methionyl-[protein] + [thioredoxin]-disulfide + H2O = L-methionyl-(R)-S-oxide-[protein] + [thioredoxin]-dithiol</text>
        <dbReference type="Rhea" id="RHEA:24164"/>
        <dbReference type="Rhea" id="RHEA-COMP:10698"/>
        <dbReference type="Rhea" id="RHEA-COMP:10700"/>
        <dbReference type="Rhea" id="RHEA-COMP:12313"/>
        <dbReference type="Rhea" id="RHEA-COMP:12314"/>
        <dbReference type="ChEBI" id="CHEBI:15377"/>
        <dbReference type="ChEBI" id="CHEBI:16044"/>
        <dbReference type="ChEBI" id="CHEBI:29950"/>
        <dbReference type="ChEBI" id="CHEBI:45764"/>
        <dbReference type="ChEBI" id="CHEBI:50058"/>
        <dbReference type="EC" id="1.8.4.12"/>
    </reaction>
</comment>
<dbReference type="InterPro" id="IPR011057">
    <property type="entry name" value="Mss4-like_sf"/>
</dbReference>
<comment type="similarity">
    <text evidence="2">Belongs to the MsrB Met sulfoxide reductase family.</text>
</comment>
<dbReference type="SUPFAM" id="SSF51316">
    <property type="entry name" value="Mss4-like"/>
    <property type="match status" value="1"/>
</dbReference>
<sequence length="124" mass="14077">MEEKNWKEKLTKEEYRVLREQGTEPPFSGKYNTHFDDGKYHCKACDAVLFNSNSKFESNCGWPSFDSSVDGAIEYKKDTSLGMMRIEILCSNCGGHIGHIFDDGPTSTGKRYCVNSVSLNFKNQ</sequence>
<dbReference type="GO" id="GO:0033743">
    <property type="term" value="F:peptide-methionine (R)-S-oxide reductase activity"/>
    <property type="evidence" value="ECO:0007669"/>
    <property type="project" value="UniProtKB-EC"/>
</dbReference>
<keyword evidence="10" id="KW-1185">Reference proteome</keyword>
<gene>
    <name evidence="9" type="ORF">SAMN05421540_103186</name>
</gene>
<dbReference type="PANTHER" id="PTHR10173:SF52">
    <property type="entry name" value="METHIONINE-R-SULFOXIDE REDUCTASE B1"/>
    <property type="match status" value="1"/>
</dbReference>
<dbReference type="InterPro" id="IPR028427">
    <property type="entry name" value="Met_Sox_Rdtase_MsrB"/>
</dbReference>
<dbReference type="EC" id="1.8.4.12" evidence="3"/>
<evidence type="ECO:0000313" key="9">
    <source>
        <dbReference type="EMBL" id="SEA12397.1"/>
    </source>
</evidence>
<dbReference type="InterPro" id="IPR002579">
    <property type="entry name" value="Met_Sox_Rdtase_MsrB_dom"/>
</dbReference>
<evidence type="ECO:0000256" key="2">
    <source>
        <dbReference type="ARBA" id="ARBA00007174"/>
    </source>
</evidence>
<keyword evidence="4" id="KW-0479">Metal-binding</keyword>
<dbReference type="EMBL" id="FNQF01000003">
    <property type="protein sequence ID" value="SEA12397.1"/>
    <property type="molecule type" value="Genomic_DNA"/>
</dbReference>
<dbReference type="Gene3D" id="2.170.150.20">
    <property type="entry name" value="Peptide methionine sulfoxide reductase"/>
    <property type="match status" value="1"/>
</dbReference>
<evidence type="ECO:0000256" key="1">
    <source>
        <dbReference type="ARBA" id="ARBA00001947"/>
    </source>
</evidence>
<evidence type="ECO:0000256" key="3">
    <source>
        <dbReference type="ARBA" id="ARBA00012499"/>
    </source>
</evidence>
<evidence type="ECO:0000256" key="4">
    <source>
        <dbReference type="ARBA" id="ARBA00022723"/>
    </source>
</evidence>
<keyword evidence="6" id="KW-0560">Oxidoreductase</keyword>
<name>A0A1H3YLX3_9FLAO</name>
<dbReference type="STRING" id="908615.SAMN05421540_103186"/>
<dbReference type="GO" id="GO:0046872">
    <property type="term" value="F:metal ion binding"/>
    <property type="evidence" value="ECO:0007669"/>
    <property type="project" value="UniProtKB-KW"/>
</dbReference>
<organism evidence="9 10">
    <name type="scientific">Psychroflexus halocasei</name>
    <dbReference type="NCBI Taxonomy" id="908615"/>
    <lineage>
        <taxon>Bacteria</taxon>
        <taxon>Pseudomonadati</taxon>
        <taxon>Bacteroidota</taxon>
        <taxon>Flavobacteriia</taxon>
        <taxon>Flavobacteriales</taxon>
        <taxon>Flavobacteriaceae</taxon>
        <taxon>Psychroflexus</taxon>
    </lineage>
</organism>
<evidence type="ECO:0000256" key="5">
    <source>
        <dbReference type="ARBA" id="ARBA00022833"/>
    </source>
</evidence>
<evidence type="ECO:0000313" key="10">
    <source>
        <dbReference type="Proteomes" id="UP000198820"/>
    </source>
</evidence>
<accession>A0A1H3YLX3</accession>
<dbReference type="NCBIfam" id="TIGR00357">
    <property type="entry name" value="peptide-methionine (R)-S-oxide reductase MsrB"/>
    <property type="match status" value="1"/>
</dbReference>
<dbReference type="PROSITE" id="PS51790">
    <property type="entry name" value="MSRB"/>
    <property type="match status" value="1"/>
</dbReference>
<dbReference type="PANTHER" id="PTHR10173">
    <property type="entry name" value="METHIONINE SULFOXIDE REDUCTASE"/>
    <property type="match status" value="1"/>
</dbReference>
<dbReference type="RefSeq" id="WP_093240762.1">
    <property type="nucleotide sequence ID" value="NZ_FNQF01000003.1"/>
</dbReference>
<reference evidence="9 10" key="1">
    <citation type="submission" date="2016-10" db="EMBL/GenBank/DDBJ databases">
        <authorList>
            <person name="de Groot N.N."/>
        </authorList>
    </citation>
    <scope>NUCLEOTIDE SEQUENCE [LARGE SCALE GENOMIC DNA]</scope>
    <source>
        <strain evidence="9 10">DSM 23581</strain>
    </source>
</reference>
<dbReference type="Pfam" id="PF01641">
    <property type="entry name" value="SelR"/>
    <property type="match status" value="1"/>
</dbReference>
<dbReference type="GO" id="GO:0006979">
    <property type="term" value="P:response to oxidative stress"/>
    <property type="evidence" value="ECO:0007669"/>
    <property type="project" value="InterPro"/>
</dbReference>
<dbReference type="GO" id="GO:0030091">
    <property type="term" value="P:protein repair"/>
    <property type="evidence" value="ECO:0007669"/>
    <property type="project" value="InterPro"/>
</dbReference>
<comment type="cofactor">
    <cofactor evidence="1">
        <name>Zn(2+)</name>
        <dbReference type="ChEBI" id="CHEBI:29105"/>
    </cofactor>
</comment>
<proteinExistence type="inferred from homology"/>
<evidence type="ECO:0000256" key="6">
    <source>
        <dbReference type="ARBA" id="ARBA00023002"/>
    </source>
</evidence>
<dbReference type="FunFam" id="2.170.150.20:FF:000001">
    <property type="entry name" value="Peptide methionine sulfoxide reductase MsrB"/>
    <property type="match status" value="1"/>
</dbReference>
<protein>
    <recommendedName>
        <fullName evidence="3">peptide-methionine (R)-S-oxide reductase</fullName>
        <ecNumber evidence="3">1.8.4.12</ecNumber>
    </recommendedName>
</protein>
<evidence type="ECO:0000256" key="7">
    <source>
        <dbReference type="ARBA" id="ARBA00048488"/>
    </source>
</evidence>
<dbReference type="GO" id="GO:0005737">
    <property type="term" value="C:cytoplasm"/>
    <property type="evidence" value="ECO:0007669"/>
    <property type="project" value="TreeGrafter"/>
</dbReference>
<dbReference type="AlphaFoldDB" id="A0A1H3YLX3"/>
<dbReference type="Proteomes" id="UP000198820">
    <property type="component" value="Unassembled WGS sequence"/>
</dbReference>
<keyword evidence="5" id="KW-0862">Zinc</keyword>